<accession>A0ABQ7HAY2</accession>
<dbReference type="Proteomes" id="UP000773850">
    <property type="component" value="Unassembled WGS sequence"/>
</dbReference>
<proteinExistence type="predicted"/>
<dbReference type="EMBL" id="LUCS01000042">
    <property type="protein sequence ID" value="KAF6509356.1"/>
    <property type="molecule type" value="Genomic_DNA"/>
</dbReference>
<sequence>MKVVHGFSLPFLLRKLESARNHFCPFLVYHAIAEEGIGESVQRQ</sequence>
<keyword evidence="2" id="KW-1185">Reference proteome</keyword>
<protein>
    <submittedName>
        <fullName evidence="1">Uncharacterized protein</fullName>
    </submittedName>
</protein>
<evidence type="ECO:0000313" key="1">
    <source>
        <dbReference type="EMBL" id="KAF6509356.1"/>
    </source>
</evidence>
<comment type="caution">
    <text evidence="1">The sequence shown here is derived from an EMBL/GenBank/DDBJ whole genome shotgun (WGS) entry which is preliminary data.</text>
</comment>
<reference evidence="1 2" key="1">
    <citation type="submission" date="2016-03" db="EMBL/GenBank/DDBJ databases">
        <title>Spore heat resistance.</title>
        <authorList>
            <person name="Boekhorst J."/>
            <person name="Berendsen E.M."/>
            <person name="Wells-Bennik M.H."/>
            <person name="Kuipers O.P."/>
        </authorList>
    </citation>
    <scope>NUCLEOTIDE SEQUENCE [LARGE SCALE GENOMIC DNA]</scope>
    <source>
        <strain evidence="1 2">GS8</strain>
    </source>
</reference>
<name>A0ABQ7HAY2_GEOSE</name>
<evidence type="ECO:0000313" key="2">
    <source>
        <dbReference type="Proteomes" id="UP000773850"/>
    </source>
</evidence>
<organism evidence="1 2">
    <name type="scientific">Geobacillus stearothermophilus</name>
    <name type="common">Bacillus stearothermophilus</name>
    <dbReference type="NCBI Taxonomy" id="1422"/>
    <lineage>
        <taxon>Bacteria</taxon>
        <taxon>Bacillati</taxon>
        <taxon>Bacillota</taxon>
        <taxon>Bacilli</taxon>
        <taxon>Bacillales</taxon>
        <taxon>Anoxybacillaceae</taxon>
        <taxon>Geobacillus</taxon>
    </lineage>
</organism>
<gene>
    <name evidence="1" type="ORF">GS8_3408</name>
</gene>